<dbReference type="STRING" id="36844.SAMN04488501_110167"/>
<gene>
    <name evidence="1" type="ORF">CLHOM_30300</name>
</gene>
<reference evidence="2" key="1">
    <citation type="submission" date="2015-08" db="EMBL/GenBank/DDBJ databases">
        <title>Genome sequence of the strict anaerobe Clostridium homopropionicum LuHBu1 (DSM 5847T).</title>
        <authorList>
            <person name="Poehlein A."/>
            <person name="Beck M."/>
            <person name="Schiel-Bengelsdorf B."/>
            <person name="Bengelsdorf F.R."/>
            <person name="Daniel R."/>
            <person name="Duerre P."/>
        </authorList>
    </citation>
    <scope>NUCLEOTIDE SEQUENCE [LARGE SCALE GENOMIC DNA]</scope>
    <source>
        <strain evidence="2">DSM 5847</strain>
    </source>
</reference>
<keyword evidence="2" id="KW-1185">Reference proteome</keyword>
<sequence>MKWNEIREKYPNKFVLLKALKSHVNGNKKIVDEVALVKIIQNPKEANEILIRSKGDTFVFHTSKDELSLTIVQNHVYRGINNYENSI</sequence>
<evidence type="ECO:0000313" key="1">
    <source>
        <dbReference type="EMBL" id="KOA18746.1"/>
    </source>
</evidence>
<name>A0A0L6Z707_9CLOT</name>
<proteinExistence type="predicted"/>
<accession>A0A0L6Z707</accession>
<organism evidence="1 2">
    <name type="scientific">Clostridium homopropionicum DSM 5847</name>
    <dbReference type="NCBI Taxonomy" id="1121318"/>
    <lineage>
        <taxon>Bacteria</taxon>
        <taxon>Bacillati</taxon>
        <taxon>Bacillota</taxon>
        <taxon>Clostridia</taxon>
        <taxon>Eubacteriales</taxon>
        <taxon>Clostridiaceae</taxon>
        <taxon>Clostridium</taxon>
    </lineage>
</organism>
<evidence type="ECO:0000313" key="2">
    <source>
        <dbReference type="Proteomes" id="UP000037043"/>
    </source>
</evidence>
<dbReference type="AlphaFoldDB" id="A0A0L6Z707"/>
<dbReference type="Proteomes" id="UP000037043">
    <property type="component" value="Unassembled WGS sequence"/>
</dbReference>
<dbReference type="PATRIC" id="fig|1121318.3.peg.3043"/>
<dbReference type="EMBL" id="LHUR01000036">
    <property type="protein sequence ID" value="KOA18746.1"/>
    <property type="molecule type" value="Genomic_DNA"/>
</dbReference>
<protein>
    <submittedName>
        <fullName evidence="1">Uncharacterized protein</fullName>
    </submittedName>
</protein>
<comment type="caution">
    <text evidence="1">The sequence shown here is derived from an EMBL/GenBank/DDBJ whole genome shotgun (WGS) entry which is preliminary data.</text>
</comment>
<dbReference type="RefSeq" id="WP_052222500.1">
    <property type="nucleotide sequence ID" value="NZ_LHUR01000036.1"/>
</dbReference>